<gene>
    <name evidence="1" type="ORF">GOBAR_AA03702</name>
</gene>
<dbReference type="EMBL" id="KZ662988">
    <property type="protein sequence ID" value="PPS16894.1"/>
    <property type="molecule type" value="Genomic_DNA"/>
</dbReference>
<reference evidence="1 2" key="1">
    <citation type="submission" date="2015-01" db="EMBL/GenBank/DDBJ databases">
        <title>Genome of allotetraploid Gossypium barbadense reveals genomic plasticity and fiber elongation in cotton evolution.</title>
        <authorList>
            <person name="Chen X."/>
            <person name="Liu X."/>
            <person name="Zhao B."/>
            <person name="Zheng H."/>
            <person name="Hu Y."/>
            <person name="Lu G."/>
            <person name="Yang C."/>
            <person name="Chen J."/>
            <person name="Shan C."/>
            <person name="Zhang L."/>
            <person name="Zhou Y."/>
            <person name="Wang L."/>
            <person name="Guo W."/>
            <person name="Bai Y."/>
            <person name="Ruan J."/>
            <person name="Shangguan X."/>
            <person name="Mao Y."/>
            <person name="Jiang J."/>
            <person name="Zhu Y."/>
            <person name="Lei J."/>
            <person name="Kang H."/>
            <person name="Chen S."/>
            <person name="He X."/>
            <person name="Wang R."/>
            <person name="Wang Y."/>
            <person name="Chen J."/>
            <person name="Wang L."/>
            <person name="Yu S."/>
            <person name="Wang B."/>
            <person name="Wei J."/>
            <person name="Song S."/>
            <person name="Lu X."/>
            <person name="Gao Z."/>
            <person name="Gu W."/>
            <person name="Deng X."/>
            <person name="Ma D."/>
            <person name="Wang S."/>
            <person name="Liang W."/>
            <person name="Fang L."/>
            <person name="Cai C."/>
            <person name="Zhu X."/>
            <person name="Zhou B."/>
            <person name="Zhang Y."/>
            <person name="Chen Z."/>
            <person name="Xu S."/>
            <person name="Zhu R."/>
            <person name="Wang S."/>
            <person name="Zhang T."/>
            <person name="Zhao G."/>
        </authorList>
    </citation>
    <scope>NUCLEOTIDE SEQUENCE [LARGE SCALE GENOMIC DNA]</scope>
    <source>
        <strain evidence="2">cv. Xinhai21</strain>
        <tissue evidence="1">Leaf</tissue>
    </source>
</reference>
<organism evidence="1 2">
    <name type="scientific">Gossypium barbadense</name>
    <name type="common">Sea Island cotton</name>
    <name type="synonym">Hibiscus barbadensis</name>
    <dbReference type="NCBI Taxonomy" id="3634"/>
    <lineage>
        <taxon>Eukaryota</taxon>
        <taxon>Viridiplantae</taxon>
        <taxon>Streptophyta</taxon>
        <taxon>Embryophyta</taxon>
        <taxon>Tracheophyta</taxon>
        <taxon>Spermatophyta</taxon>
        <taxon>Magnoliopsida</taxon>
        <taxon>eudicotyledons</taxon>
        <taxon>Gunneridae</taxon>
        <taxon>Pentapetalae</taxon>
        <taxon>rosids</taxon>
        <taxon>malvids</taxon>
        <taxon>Malvales</taxon>
        <taxon>Malvaceae</taxon>
        <taxon>Malvoideae</taxon>
        <taxon>Gossypium</taxon>
    </lineage>
</organism>
<dbReference type="PANTHER" id="PTHR45523">
    <property type="entry name" value="TETRATRICOPEPTIDE REPEAT (TPR)-CONTAINING PROTEIN-RELATED"/>
    <property type="match status" value="1"/>
</dbReference>
<sequence length="69" mass="7774">MAIMALKVLTESCDRFLEFVQRSNAVSPTVTLETANKLQTKIEKVTRRAHEQFQTVLEEQSSGKMSSSL</sequence>
<name>A0A2P5YMS3_GOSBA</name>
<evidence type="ECO:0000313" key="2">
    <source>
        <dbReference type="Proteomes" id="UP000239757"/>
    </source>
</evidence>
<protein>
    <submittedName>
        <fullName evidence="1">Uncharacterized protein</fullName>
    </submittedName>
</protein>
<accession>A0A2P5YMS3</accession>
<dbReference type="Proteomes" id="UP000239757">
    <property type="component" value="Unassembled WGS sequence"/>
</dbReference>
<dbReference type="AlphaFoldDB" id="A0A2P5YMS3"/>
<dbReference type="PANTHER" id="PTHR45523:SF2">
    <property type="entry name" value="OS02G0470600 PROTEIN"/>
    <property type="match status" value="1"/>
</dbReference>
<evidence type="ECO:0000313" key="1">
    <source>
        <dbReference type="EMBL" id="PPS16894.1"/>
    </source>
</evidence>
<proteinExistence type="predicted"/>